<dbReference type="Proteomes" id="UP000052230">
    <property type="component" value="Unassembled WGS sequence"/>
</dbReference>
<keyword evidence="2" id="KW-1185">Reference proteome</keyword>
<gene>
    <name evidence="1" type="ORF">XAC3562_610094</name>
</gene>
<protein>
    <submittedName>
        <fullName evidence="1">Uncharacterized protein</fullName>
    </submittedName>
</protein>
<dbReference type="EMBL" id="CCXZ01000157">
    <property type="protein sequence ID" value="CEG17222.1"/>
    <property type="molecule type" value="Genomic_DNA"/>
</dbReference>
<evidence type="ECO:0000313" key="1">
    <source>
        <dbReference type="EMBL" id="CEG17222.1"/>
    </source>
</evidence>
<sequence length="110" mass="12307">MRIIWTIRSRACSPDSDSPLEPARTAGLVDGRDARWRDLDIAQACQLRGVRVRIEPFHAEGRLKPLSLRERGWGEGTGAATHRRLGNALSCHSTLDTGSTNLKYQIELNR</sequence>
<organism evidence="1 2">
    <name type="scientific">Xanthomonas citri pv. citri</name>
    <dbReference type="NCBI Taxonomy" id="611301"/>
    <lineage>
        <taxon>Bacteria</taxon>
        <taxon>Pseudomonadati</taxon>
        <taxon>Pseudomonadota</taxon>
        <taxon>Gammaproteobacteria</taxon>
        <taxon>Lysobacterales</taxon>
        <taxon>Lysobacteraceae</taxon>
        <taxon>Xanthomonas</taxon>
    </lineage>
</organism>
<proteinExistence type="predicted"/>
<name>A0A0U5FLU5_XANCI</name>
<comment type="caution">
    <text evidence="1">The sequence shown here is derived from an EMBL/GenBank/DDBJ whole genome shotgun (WGS) entry which is preliminary data.</text>
</comment>
<accession>A0A0U5FLU5</accession>
<evidence type="ECO:0000313" key="2">
    <source>
        <dbReference type="Proteomes" id="UP000052230"/>
    </source>
</evidence>
<dbReference type="AlphaFoldDB" id="A0A0U5FLU5"/>
<reference evidence="1 2" key="1">
    <citation type="submission" date="2014-09" db="EMBL/GenBank/DDBJ databases">
        <authorList>
            <person name="Regsiter A."/>
        </authorList>
    </citation>
    <scope>NUCLEOTIDE SEQUENCE [LARGE SCALE GENOMIC DNA]</scope>
</reference>